<protein>
    <submittedName>
        <fullName evidence="2">Helix-turn-helix domain-containing protein</fullName>
    </submittedName>
</protein>
<gene>
    <name evidence="2" type="ORF">IC602_11675</name>
</gene>
<dbReference type="Pfam" id="PF12728">
    <property type="entry name" value="HTH_17"/>
    <property type="match status" value="1"/>
</dbReference>
<sequence>MSMEEAIRQIIQEENKKHLVDIKRLLESHGYHEVPRFLKVPEAAEILRIGRTATYELCQQTEHNGFPCIKEGNKIRIPYTALMNWIEEQTKQVIS</sequence>
<dbReference type="InterPro" id="IPR038148">
    <property type="entry name" value="Tn1545/Tn916_Xis"/>
</dbReference>
<reference evidence="2 3" key="1">
    <citation type="submission" date="2020-09" db="EMBL/GenBank/DDBJ databases">
        <title>Draft Genome Sequences of Oil-Oxidizing Bacteria Halomonas titanicae, Marinobacter lutaoensis, and Virgibacillus halodenitrificans Isolated from Highly Saline Environments.</title>
        <authorList>
            <person name="Grouzdev D.S."/>
            <person name="Sokolova D.S."/>
            <person name="Semenova E.M."/>
            <person name="Borzenkov I.A."/>
            <person name="Bidzhieva S.K."/>
            <person name="Poltaraus A.B."/>
            <person name="Nazina T.N."/>
        </authorList>
    </citation>
    <scope>NUCLEOTIDE SEQUENCE [LARGE SCALE GENOMIC DNA]</scope>
    <source>
        <strain evidence="2 3">VKM B-3472D</strain>
    </source>
</reference>
<evidence type="ECO:0000313" key="2">
    <source>
        <dbReference type="EMBL" id="MBD1223255.1"/>
    </source>
</evidence>
<feature type="domain" description="Helix-turn-helix" evidence="1">
    <location>
        <begin position="37"/>
        <end position="89"/>
    </location>
</feature>
<accession>A0ABR7VMX8</accession>
<dbReference type="EMBL" id="JACWEZ010000006">
    <property type="protein sequence ID" value="MBD1223255.1"/>
    <property type="molecule type" value="Genomic_DNA"/>
</dbReference>
<dbReference type="Gene3D" id="3.90.105.50">
    <property type="match status" value="1"/>
</dbReference>
<keyword evidence="3" id="KW-1185">Reference proteome</keyword>
<evidence type="ECO:0000313" key="3">
    <source>
        <dbReference type="Proteomes" id="UP000621631"/>
    </source>
</evidence>
<evidence type="ECO:0000259" key="1">
    <source>
        <dbReference type="Pfam" id="PF12728"/>
    </source>
</evidence>
<dbReference type="RefSeq" id="WP_189778339.1">
    <property type="nucleotide sequence ID" value="NZ_JACWEZ010000006.1"/>
</dbReference>
<name>A0ABR7VMX8_VIRHA</name>
<dbReference type="Proteomes" id="UP000621631">
    <property type="component" value="Unassembled WGS sequence"/>
</dbReference>
<organism evidence="2 3">
    <name type="scientific">Virgibacillus halodenitrificans</name>
    <name type="common">Bacillus halodenitrificans</name>
    <dbReference type="NCBI Taxonomy" id="1482"/>
    <lineage>
        <taxon>Bacteria</taxon>
        <taxon>Bacillati</taxon>
        <taxon>Bacillota</taxon>
        <taxon>Bacilli</taxon>
        <taxon>Bacillales</taxon>
        <taxon>Bacillaceae</taxon>
        <taxon>Virgibacillus</taxon>
    </lineage>
</organism>
<proteinExistence type="predicted"/>
<comment type="caution">
    <text evidence="2">The sequence shown here is derived from an EMBL/GenBank/DDBJ whole genome shotgun (WGS) entry which is preliminary data.</text>
</comment>
<dbReference type="InterPro" id="IPR041657">
    <property type="entry name" value="HTH_17"/>
</dbReference>